<feature type="transmembrane region" description="Helical" evidence="1">
    <location>
        <begin position="12"/>
        <end position="31"/>
    </location>
</feature>
<dbReference type="AlphaFoldDB" id="A0A1A9AAN5"/>
<evidence type="ECO:0000313" key="3">
    <source>
        <dbReference type="Proteomes" id="UP000199385"/>
    </source>
</evidence>
<organism evidence="2 3">
    <name type="scientific">Micromonospora auratinigra</name>
    <dbReference type="NCBI Taxonomy" id="261654"/>
    <lineage>
        <taxon>Bacteria</taxon>
        <taxon>Bacillati</taxon>
        <taxon>Actinomycetota</taxon>
        <taxon>Actinomycetes</taxon>
        <taxon>Micromonosporales</taxon>
        <taxon>Micromonosporaceae</taxon>
        <taxon>Micromonospora</taxon>
    </lineage>
</organism>
<accession>A0A1A9AAN5</accession>
<dbReference type="OrthoDB" id="3186094at2"/>
<gene>
    <name evidence="2" type="ORF">GA0070611_6179</name>
</gene>
<reference evidence="3" key="1">
    <citation type="submission" date="2016-06" db="EMBL/GenBank/DDBJ databases">
        <authorList>
            <person name="Varghese N."/>
            <person name="Submissions Spin"/>
        </authorList>
    </citation>
    <scope>NUCLEOTIDE SEQUENCE [LARGE SCALE GENOMIC DNA]</scope>
    <source>
        <strain evidence="3">DSM 44815</strain>
    </source>
</reference>
<dbReference type="EMBL" id="LT594323">
    <property type="protein sequence ID" value="SBT53547.1"/>
    <property type="molecule type" value="Genomic_DNA"/>
</dbReference>
<feature type="transmembrane region" description="Helical" evidence="1">
    <location>
        <begin position="43"/>
        <end position="61"/>
    </location>
</feature>
<keyword evidence="1" id="KW-0812">Transmembrane</keyword>
<keyword evidence="3" id="KW-1185">Reference proteome</keyword>
<keyword evidence="1" id="KW-1133">Transmembrane helix</keyword>
<dbReference type="RefSeq" id="WP_091672106.1">
    <property type="nucleotide sequence ID" value="NZ_LT594323.1"/>
</dbReference>
<evidence type="ECO:0000313" key="2">
    <source>
        <dbReference type="EMBL" id="SBT53547.1"/>
    </source>
</evidence>
<protein>
    <recommendedName>
        <fullName evidence="4">PH domain-containing protein</fullName>
    </recommendedName>
</protein>
<keyword evidence="1" id="KW-0472">Membrane</keyword>
<evidence type="ECO:0000256" key="1">
    <source>
        <dbReference type="SAM" id="Phobius"/>
    </source>
</evidence>
<dbReference type="Proteomes" id="UP000199385">
    <property type="component" value="Chromosome I"/>
</dbReference>
<dbReference type="PATRIC" id="fig|261654.4.peg.6258"/>
<dbReference type="STRING" id="261654.GA0070611_6179"/>
<proteinExistence type="predicted"/>
<name>A0A1A9AAN5_9ACTN</name>
<evidence type="ECO:0008006" key="4">
    <source>
        <dbReference type="Google" id="ProtNLM"/>
    </source>
</evidence>
<sequence>MSEVRARYTYRPMLPVYLIGFAFPVVCPIIWWKAGLLGLPGWAVPLIILVVAPPAWAWLLFRVVHRLELTDDTLRMRATLASVRVPLAELREIRMSGGGNMGRVVFGRNRRRTLMQGVGLIAFLEQVRQAAPQARIPISDHQRFQERGIARLTMDTPDGR</sequence>